<dbReference type="GO" id="GO:0051539">
    <property type="term" value="F:4 iron, 4 sulfur cluster binding"/>
    <property type="evidence" value="ECO:0007669"/>
    <property type="project" value="UniProtKB-KW"/>
</dbReference>
<reference evidence="8" key="1">
    <citation type="submission" date="2021-02" db="EMBL/GenBank/DDBJ databases">
        <title>Infant gut strain persistence is associated with maternal origin, phylogeny, and functional potential including surface adhesion and iron acquisition.</title>
        <authorList>
            <person name="Lou Y.C."/>
        </authorList>
    </citation>
    <scope>NUCLEOTIDE SEQUENCE</scope>
    <source>
        <strain evidence="8">L2_039_000G1_dasL2_039_000G1_concoct_11</strain>
    </source>
</reference>
<dbReference type="GO" id="GO:0004333">
    <property type="term" value="F:fumarate hydratase activity"/>
    <property type="evidence" value="ECO:0007669"/>
    <property type="project" value="UniProtKB-EC"/>
</dbReference>
<dbReference type="Pfam" id="PF05681">
    <property type="entry name" value="Fumerase"/>
    <property type="match status" value="1"/>
</dbReference>
<accession>A0A943UU03</accession>
<comment type="similarity">
    <text evidence="1">Belongs to the class-I fumarase family.</text>
</comment>
<dbReference type="EC" id="4.2.1.2" evidence="8"/>
<dbReference type="NCBIfam" id="NF004885">
    <property type="entry name" value="PRK06246.1"/>
    <property type="match status" value="1"/>
</dbReference>
<organism evidence="8 9">
    <name type="scientific">Slackia piriformis</name>
    <dbReference type="NCBI Taxonomy" id="626934"/>
    <lineage>
        <taxon>Bacteria</taxon>
        <taxon>Bacillati</taxon>
        <taxon>Actinomycetota</taxon>
        <taxon>Coriobacteriia</taxon>
        <taxon>Eggerthellales</taxon>
        <taxon>Eggerthellaceae</taxon>
        <taxon>Slackia</taxon>
    </lineage>
</organism>
<evidence type="ECO:0000313" key="9">
    <source>
        <dbReference type="Proteomes" id="UP000727506"/>
    </source>
</evidence>
<evidence type="ECO:0000256" key="5">
    <source>
        <dbReference type="ARBA" id="ARBA00023014"/>
    </source>
</evidence>
<dbReference type="InterPro" id="IPR051208">
    <property type="entry name" value="Class-I_Fumarase/Tartrate_DH"/>
</dbReference>
<dbReference type="PANTHER" id="PTHR30389">
    <property type="entry name" value="FUMARATE HYDRATASE-RELATED"/>
    <property type="match status" value="1"/>
</dbReference>
<dbReference type="InterPro" id="IPR004646">
    <property type="entry name" value="Fe-S_hydro-lyase_TtdA-typ_cat"/>
</dbReference>
<keyword evidence="3" id="KW-0479">Metal-binding</keyword>
<evidence type="ECO:0000256" key="2">
    <source>
        <dbReference type="ARBA" id="ARBA00022485"/>
    </source>
</evidence>
<evidence type="ECO:0000256" key="6">
    <source>
        <dbReference type="ARBA" id="ARBA00023239"/>
    </source>
</evidence>
<sequence>MDTFEIITKEDVARAVYEAIPSIACELPADVLAALENAQVCEGKTRGAFVLDQLIENARIAAADRVPLCQDTGTVWVCLEAGPDVLVPGDVFSDVDAAVARAYDEARLRKSVVRDALFDRANTGDNTPAFTDVHFVDRPGARVHVMLKGGGSDNASRVVMLAPGAGREGVVREIVECVRAKAANACPPLVLGIGVGSTFDRVAHLAKTALLRPVGQRSCDARVAAFERELLDEVNALGLGPGALGGKTLALDVHVETAPCHIAALPLAINMGCSAMRRATIELALADSSAASEACAVGKAARASKGGGK</sequence>
<keyword evidence="5" id="KW-0411">Iron-sulfur</keyword>
<evidence type="ECO:0000256" key="3">
    <source>
        <dbReference type="ARBA" id="ARBA00022723"/>
    </source>
</evidence>
<dbReference type="NCBIfam" id="TIGR00722">
    <property type="entry name" value="ttdA_fumA_fumB"/>
    <property type="match status" value="1"/>
</dbReference>
<evidence type="ECO:0000256" key="1">
    <source>
        <dbReference type="ARBA" id="ARBA00008876"/>
    </source>
</evidence>
<keyword evidence="4" id="KW-0408">Iron</keyword>
<dbReference type="PANTHER" id="PTHR30389:SF17">
    <property type="entry name" value="L(+)-TARTRATE DEHYDRATASE SUBUNIT ALPHA-RELATED"/>
    <property type="match status" value="1"/>
</dbReference>
<dbReference type="Proteomes" id="UP000727506">
    <property type="component" value="Unassembled WGS sequence"/>
</dbReference>
<comment type="caution">
    <text evidence="8">The sequence shown here is derived from an EMBL/GenBank/DDBJ whole genome shotgun (WGS) entry which is preliminary data.</text>
</comment>
<evidence type="ECO:0000259" key="7">
    <source>
        <dbReference type="Pfam" id="PF05681"/>
    </source>
</evidence>
<dbReference type="GO" id="GO:0046872">
    <property type="term" value="F:metal ion binding"/>
    <property type="evidence" value="ECO:0007669"/>
    <property type="project" value="UniProtKB-KW"/>
</dbReference>
<evidence type="ECO:0000313" key="8">
    <source>
        <dbReference type="EMBL" id="MBS6941242.1"/>
    </source>
</evidence>
<keyword evidence="6 8" id="KW-0456">Lyase</keyword>
<feature type="domain" description="Fe-S hydro-lyase tartrate dehydratase alpha-type catalytic" evidence="7">
    <location>
        <begin position="15"/>
        <end position="281"/>
    </location>
</feature>
<protein>
    <submittedName>
        <fullName evidence="8">Fumarate hydratase</fullName>
        <ecNumber evidence="8">4.2.1.2</ecNumber>
    </submittedName>
</protein>
<proteinExistence type="inferred from homology"/>
<evidence type="ECO:0000256" key="4">
    <source>
        <dbReference type="ARBA" id="ARBA00023004"/>
    </source>
</evidence>
<gene>
    <name evidence="8" type="ORF">KH142_07185</name>
</gene>
<name>A0A943UU03_9ACTN</name>
<dbReference type="EMBL" id="JAGZSV010000143">
    <property type="protein sequence ID" value="MBS6941242.1"/>
    <property type="molecule type" value="Genomic_DNA"/>
</dbReference>
<dbReference type="AlphaFoldDB" id="A0A943UU03"/>
<keyword evidence="2" id="KW-0004">4Fe-4S</keyword>